<feature type="transmembrane region" description="Helical" evidence="1">
    <location>
        <begin position="22"/>
        <end position="43"/>
    </location>
</feature>
<sequence>MNNSSTTSDSPAQKDQPSGRRWLMFTALVLLSPILLVGIYWLAGGMRGSDSQHSSVEVLKTSAQSAGLLSQPNAEAPLAQATSVKQHPLEAALKEARAGLAKINSDIQDYTATILKRERIDGVLGEEQKMRAKVRHEKTKDGQVTTPFSVYLAFDSPKSIKGREVIWVEGHNNGNLIVHPGGLFDVARVPLPPDGFLAMQGQRYPIMDIGVRNLVAKMIERGEKDLQYDDIIVEYDDDLVVNGRPCRLIEIKHTEQKPEHDFYIARIYIDNELQIPTRYAAYKWPVEKDGELVLEEEYTYTDVKTNVGLTDADFDPDNKEYAFP</sequence>
<evidence type="ECO:0008006" key="4">
    <source>
        <dbReference type="Google" id="ProtNLM"/>
    </source>
</evidence>
<organism evidence="2 3">
    <name type="scientific">Lignipirellula cremea</name>
    <dbReference type="NCBI Taxonomy" id="2528010"/>
    <lineage>
        <taxon>Bacteria</taxon>
        <taxon>Pseudomonadati</taxon>
        <taxon>Planctomycetota</taxon>
        <taxon>Planctomycetia</taxon>
        <taxon>Pirellulales</taxon>
        <taxon>Pirellulaceae</taxon>
        <taxon>Lignipirellula</taxon>
    </lineage>
</organism>
<keyword evidence="3" id="KW-1185">Reference proteome</keyword>
<accession>A0A518DVG5</accession>
<keyword evidence="1" id="KW-0472">Membrane</keyword>
<evidence type="ECO:0000313" key="3">
    <source>
        <dbReference type="Proteomes" id="UP000317648"/>
    </source>
</evidence>
<dbReference type="EMBL" id="CP036433">
    <property type="protein sequence ID" value="QDU95828.1"/>
    <property type="molecule type" value="Genomic_DNA"/>
</dbReference>
<proteinExistence type="predicted"/>
<gene>
    <name evidence="2" type="ORF">Pla8534_36460</name>
</gene>
<dbReference type="KEGG" id="lcre:Pla8534_36460"/>
<name>A0A518DVG5_9BACT</name>
<keyword evidence="1" id="KW-1133">Transmembrane helix</keyword>
<dbReference type="InterPro" id="IPR011465">
    <property type="entry name" value="DUF1571"/>
</dbReference>
<dbReference type="AlphaFoldDB" id="A0A518DVG5"/>
<evidence type="ECO:0000256" key="1">
    <source>
        <dbReference type="SAM" id="Phobius"/>
    </source>
</evidence>
<dbReference type="RefSeq" id="WP_197442340.1">
    <property type="nucleotide sequence ID" value="NZ_CP036433.1"/>
</dbReference>
<protein>
    <recommendedName>
        <fullName evidence="4">DUF1571 domain-containing protein</fullName>
    </recommendedName>
</protein>
<keyword evidence="1" id="KW-0812">Transmembrane</keyword>
<reference evidence="2 3" key="1">
    <citation type="submission" date="2019-02" db="EMBL/GenBank/DDBJ databases">
        <title>Deep-cultivation of Planctomycetes and their phenomic and genomic characterization uncovers novel biology.</title>
        <authorList>
            <person name="Wiegand S."/>
            <person name="Jogler M."/>
            <person name="Boedeker C."/>
            <person name="Pinto D."/>
            <person name="Vollmers J."/>
            <person name="Rivas-Marin E."/>
            <person name="Kohn T."/>
            <person name="Peeters S.H."/>
            <person name="Heuer A."/>
            <person name="Rast P."/>
            <person name="Oberbeckmann S."/>
            <person name="Bunk B."/>
            <person name="Jeske O."/>
            <person name="Meyerdierks A."/>
            <person name="Storesund J.E."/>
            <person name="Kallscheuer N."/>
            <person name="Luecker S."/>
            <person name="Lage O.M."/>
            <person name="Pohl T."/>
            <person name="Merkel B.J."/>
            <person name="Hornburger P."/>
            <person name="Mueller R.-W."/>
            <person name="Bruemmer F."/>
            <person name="Labrenz M."/>
            <person name="Spormann A.M."/>
            <person name="Op den Camp H."/>
            <person name="Overmann J."/>
            <person name="Amann R."/>
            <person name="Jetten M.S.M."/>
            <person name="Mascher T."/>
            <person name="Medema M.H."/>
            <person name="Devos D.P."/>
            <person name="Kaster A.-K."/>
            <person name="Ovreas L."/>
            <person name="Rohde M."/>
            <person name="Galperin M.Y."/>
            <person name="Jogler C."/>
        </authorList>
    </citation>
    <scope>NUCLEOTIDE SEQUENCE [LARGE SCALE GENOMIC DNA]</scope>
    <source>
        <strain evidence="2 3">Pla85_3_4</strain>
    </source>
</reference>
<dbReference type="Proteomes" id="UP000317648">
    <property type="component" value="Chromosome"/>
</dbReference>
<evidence type="ECO:0000313" key="2">
    <source>
        <dbReference type="EMBL" id="QDU95828.1"/>
    </source>
</evidence>
<dbReference type="Pfam" id="PF07608">
    <property type="entry name" value="DUF1571"/>
    <property type="match status" value="1"/>
</dbReference>